<dbReference type="SUPFAM" id="SSF51419">
    <property type="entry name" value="PLP-binding barrel"/>
    <property type="match status" value="1"/>
</dbReference>
<evidence type="ECO:0000256" key="5">
    <source>
        <dbReference type="ARBA" id="ARBA00034115"/>
    </source>
</evidence>
<evidence type="ECO:0000256" key="8">
    <source>
        <dbReference type="PIRSR" id="PIRSR600183-50"/>
    </source>
</evidence>
<organism evidence="12 13">
    <name type="scientific">Limimaricola cinnabarinus LL-001</name>
    <dbReference type="NCBI Taxonomy" id="1337093"/>
    <lineage>
        <taxon>Bacteria</taxon>
        <taxon>Pseudomonadati</taxon>
        <taxon>Pseudomonadota</taxon>
        <taxon>Alphaproteobacteria</taxon>
        <taxon>Rhodobacterales</taxon>
        <taxon>Paracoccaceae</taxon>
        <taxon>Limimaricola</taxon>
    </lineage>
</organism>
<evidence type="ECO:0000256" key="1">
    <source>
        <dbReference type="ARBA" id="ARBA00001933"/>
    </source>
</evidence>
<evidence type="ECO:0000256" key="6">
    <source>
        <dbReference type="ARBA" id="ARBA00034138"/>
    </source>
</evidence>
<evidence type="ECO:0000313" key="13">
    <source>
        <dbReference type="Proteomes" id="UP000016566"/>
    </source>
</evidence>
<keyword evidence="4" id="KW-0456">Lyase</keyword>
<keyword evidence="3 8" id="KW-0663">Pyridoxal phosphate</keyword>
<proteinExistence type="inferred from homology"/>
<dbReference type="InterPro" id="IPR022653">
    <property type="entry name" value="De-COase2_pyr-phos_BS"/>
</dbReference>
<feature type="domain" description="Orn/DAP/Arg decarboxylase 2 N-terminal" evidence="11">
    <location>
        <begin position="42"/>
        <end position="270"/>
    </location>
</feature>
<comment type="caution">
    <text evidence="12">The sequence shown here is derived from an EMBL/GenBank/DDBJ whole genome shotgun (WGS) entry which is preliminary data.</text>
</comment>
<dbReference type="InterPro" id="IPR029066">
    <property type="entry name" value="PLP-binding_barrel"/>
</dbReference>
<comment type="catalytic activity">
    <reaction evidence="7">
        <text>L-ornithine + H(+) = putrescine + CO2</text>
        <dbReference type="Rhea" id="RHEA:22964"/>
        <dbReference type="ChEBI" id="CHEBI:15378"/>
        <dbReference type="ChEBI" id="CHEBI:16526"/>
        <dbReference type="ChEBI" id="CHEBI:46911"/>
        <dbReference type="ChEBI" id="CHEBI:326268"/>
        <dbReference type="EC" id="4.1.1.17"/>
    </reaction>
</comment>
<dbReference type="InterPro" id="IPR000183">
    <property type="entry name" value="Orn/DAP/Arg_de-COase"/>
</dbReference>
<name>U3AGT9_9RHOB</name>
<dbReference type="STRING" id="1337093.MBELCI_0065"/>
<dbReference type="PANTHER" id="PTHR11482">
    <property type="entry name" value="ARGININE/DIAMINOPIMELATE/ORNITHINE DECARBOXYLASE"/>
    <property type="match status" value="1"/>
</dbReference>
<dbReference type="eggNOG" id="COG0019">
    <property type="taxonomic scope" value="Bacteria"/>
</dbReference>
<feature type="domain" description="Orn/DAP/Arg decarboxylase 2 C-terminal" evidence="10">
    <location>
        <begin position="271"/>
        <end position="359"/>
    </location>
</feature>
<dbReference type="InterPro" id="IPR022644">
    <property type="entry name" value="De-COase2_N"/>
</dbReference>
<dbReference type="GO" id="GO:0005737">
    <property type="term" value="C:cytoplasm"/>
    <property type="evidence" value="ECO:0007669"/>
    <property type="project" value="TreeGrafter"/>
</dbReference>
<dbReference type="InterPro" id="IPR002433">
    <property type="entry name" value="Orn_de-COase"/>
</dbReference>
<dbReference type="PRINTS" id="PR01182">
    <property type="entry name" value="ORNDCRBXLASE"/>
</dbReference>
<comment type="pathway">
    <text evidence="5">Amine and polyamine biosynthesis; putrescine biosynthesis via L-ornithine pathway; putrescine from L-ornithine: step 1/1.</text>
</comment>
<gene>
    <name evidence="12" type="ORF">MBELCI_0065</name>
</gene>
<feature type="active site" description="Proton donor" evidence="8">
    <location>
        <position position="331"/>
    </location>
</feature>
<evidence type="ECO:0000256" key="4">
    <source>
        <dbReference type="ARBA" id="ARBA00023239"/>
    </source>
</evidence>
<dbReference type="EC" id="4.1.1.17" evidence="6"/>
<evidence type="ECO:0000259" key="10">
    <source>
        <dbReference type="Pfam" id="PF00278"/>
    </source>
</evidence>
<accession>U3AGT9</accession>
<sequence>MMLQTPIPLPETADTRLAETPRDWLARYGGDSPVLLVCPEALSARHDRFRHGFPGEVTYAVKANPDPGVIGQLAAGGMRGFDVASPAEMTLLRGLCPKAVLHYHNPVRSRAEIRAGIAAGVASWSVDDMGELDKLSACGVAPGTEVAVRVKLPVAGAAYDFGTKFGAAPDLALALLTRATALGLRVSMTFHVGTQCADPDAWTAYMAACDGLARAAAVRLARLNVGGGFPSGRDGAEPELAPIFAAIGRAHAAFDGAPALVCEPGRALVADAMVYAVPIKARRGAALYLADGTYGGLSECPSIGVPRVDLIAHDHRAPEATMPFTLFGPTCDSLDRLPGQTCLPGCAQEGDWLLFRSAGAYLVGVTTCFNGYGTYEKGLVSRLWTDPARPLG</sequence>
<feature type="modified residue" description="N6-(pyridoxal phosphate)lysine" evidence="8">
    <location>
        <position position="62"/>
    </location>
</feature>
<comment type="similarity">
    <text evidence="2 9">Belongs to the Orn/Lys/Arg decarboxylase class-II family.</text>
</comment>
<evidence type="ECO:0000256" key="7">
    <source>
        <dbReference type="ARBA" id="ARBA00049127"/>
    </source>
</evidence>
<dbReference type="Gene3D" id="2.40.37.10">
    <property type="entry name" value="Lyase, Ornithine Decarboxylase, Chain A, domain 1"/>
    <property type="match status" value="1"/>
</dbReference>
<dbReference type="EMBL" id="BATB01000001">
    <property type="protein sequence ID" value="GAD54013.1"/>
    <property type="molecule type" value="Genomic_DNA"/>
</dbReference>
<dbReference type="InterPro" id="IPR022643">
    <property type="entry name" value="De-COase2_C"/>
</dbReference>
<dbReference type="Pfam" id="PF00278">
    <property type="entry name" value="Orn_DAP_Arg_deC"/>
    <property type="match status" value="1"/>
</dbReference>
<dbReference type="PROSITE" id="PS00878">
    <property type="entry name" value="ODR_DC_2_1"/>
    <property type="match status" value="1"/>
</dbReference>
<evidence type="ECO:0000256" key="3">
    <source>
        <dbReference type="ARBA" id="ARBA00022898"/>
    </source>
</evidence>
<dbReference type="PRINTS" id="PR01179">
    <property type="entry name" value="ODADCRBXLASE"/>
</dbReference>
<protein>
    <recommendedName>
        <fullName evidence="6">ornithine decarboxylase</fullName>
        <ecNumber evidence="6">4.1.1.17</ecNumber>
    </recommendedName>
</protein>
<dbReference type="AlphaFoldDB" id="U3AGT9"/>
<dbReference type="Proteomes" id="UP000016566">
    <property type="component" value="Unassembled WGS sequence"/>
</dbReference>
<dbReference type="PANTHER" id="PTHR11482:SF6">
    <property type="entry name" value="ORNITHINE DECARBOXYLASE 1-RELATED"/>
    <property type="match status" value="1"/>
</dbReference>
<dbReference type="GO" id="GO:0004586">
    <property type="term" value="F:ornithine decarboxylase activity"/>
    <property type="evidence" value="ECO:0007669"/>
    <property type="project" value="UniProtKB-EC"/>
</dbReference>
<evidence type="ECO:0000256" key="2">
    <source>
        <dbReference type="ARBA" id="ARBA00008872"/>
    </source>
</evidence>
<reference evidence="12" key="1">
    <citation type="journal article" date="2013" name="Genome Announc.">
        <title>Draft Genome Sequence of Loktanella cinnabarina LL-001T, Isolated from Deep-Sea Floor Sediment.</title>
        <authorList>
            <person name="Nishi S."/>
            <person name="Tsubouchi T."/>
            <person name="Takaki Y."/>
            <person name="Koyanagi R."/>
            <person name="Satoh N."/>
            <person name="Maruyama T."/>
            <person name="Hatada Y."/>
        </authorList>
    </citation>
    <scope>NUCLEOTIDE SEQUENCE [LARGE SCALE GENOMIC DNA]</scope>
    <source>
        <strain evidence="12">LL-001</strain>
    </source>
</reference>
<dbReference type="SUPFAM" id="SSF50621">
    <property type="entry name" value="Alanine racemase C-terminal domain-like"/>
    <property type="match status" value="1"/>
</dbReference>
<dbReference type="GO" id="GO:0033387">
    <property type="term" value="P:putrescine biosynthetic process from arginine, via ornithine"/>
    <property type="evidence" value="ECO:0007669"/>
    <property type="project" value="TreeGrafter"/>
</dbReference>
<evidence type="ECO:0000313" key="12">
    <source>
        <dbReference type="EMBL" id="GAD54013.1"/>
    </source>
</evidence>
<keyword evidence="13" id="KW-1185">Reference proteome</keyword>
<comment type="cofactor">
    <cofactor evidence="1 8">
        <name>pyridoxal 5'-phosphate</name>
        <dbReference type="ChEBI" id="CHEBI:597326"/>
    </cofactor>
</comment>
<dbReference type="InterPro" id="IPR009006">
    <property type="entry name" value="Ala_racemase/Decarboxylase_C"/>
</dbReference>
<evidence type="ECO:0000259" key="11">
    <source>
        <dbReference type="Pfam" id="PF02784"/>
    </source>
</evidence>
<evidence type="ECO:0000256" key="9">
    <source>
        <dbReference type="RuleBase" id="RU003737"/>
    </source>
</evidence>
<dbReference type="Pfam" id="PF02784">
    <property type="entry name" value="Orn_Arg_deC_N"/>
    <property type="match status" value="1"/>
</dbReference>
<dbReference type="Gene3D" id="3.20.20.10">
    <property type="entry name" value="Alanine racemase"/>
    <property type="match status" value="1"/>
</dbReference>